<dbReference type="PIRSF" id="PIRSF008757">
    <property type="entry name" value="UCP008757"/>
    <property type="match status" value="1"/>
</dbReference>
<name>A0ABV6RG19_9MICO</name>
<dbReference type="PANTHER" id="PTHR28255">
    <property type="match status" value="1"/>
</dbReference>
<dbReference type="Pfam" id="PF03928">
    <property type="entry name" value="HbpS-like"/>
    <property type="match status" value="1"/>
</dbReference>
<evidence type="ECO:0000313" key="3">
    <source>
        <dbReference type="Proteomes" id="UP001589793"/>
    </source>
</evidence>
<dbReference type="Proteomes" id="UP001589793">
    <property type="component" value="Unassembled WGS sequence"/>
</dbReference>
<evidence type="ECO:0000313" key="2">
    <source>
        <dbReference type="EMBL" id="MFC0675914.1"/>
    </source>
</evidence>
<dbReference type="SUPFAM" id="SSF143744">
    <property type="entry name" value="GlcG-like"/>
    <property type="match status" value="1"/>
</dbReference>
<dbReference type="RefSeq" id="WP_376982957.1">
    <property type="nucleotide sequence ID" value="NZ_JBHLSV010000033.1"/>
</dbReference>
<comment type="similarity">
    <text evidence="1">Belongs to the UPF0303 family.</text>
</comment>
<proteinExistence type="inferred from homology"/>
<comment type="caution">
    <text evidence="2">The sequence shown here is derived from an EMBL/GenBank/DDBJ whole genome shotgun (WGS) entry which is preliminary data.</text>
</comment>
<protein>
    <recommendedName>
        <fullName evidence="1">UPF0303 protein ACFFF6_18340</fullName>
    </recommendedName>
</protein>
<dbReference type="InterPro" id="IPR005624">
    <property type="entry name" value="PduO/GlcC-like"/>
</dbReference>
<dbReference type="Gene3D" id="3.30.450.150">
    <property type="entry name" value="Haem-degrading domain"/>
    <property type="match status" value="1"/>
</dbReference>
<dbReference type="PANTHER" id="PTHR28255:SF1">
    <property type="entry name" value="UPF0303 PROTEIN YBR137W"/>
    <property type="match status" value="1"/>
</dbReference>
<gene>
    <name evidence="2" type="ORF">ACFFF6_18340</name>
</gene>
<accession>A0ABV6RG19</accession>
<keyword evidence="3" id="KW-1185">Reference proteome</keyword>
<dbReference type="NCBIfam" id="NF002696">
    <property type="entry name" value="PRK02487.1-5"/>
    <property type="match status" value="1"/>
</dbReference>
<reference evidence="2 3" key="1">
    <citation type="submission" date="2024-09" db="EMBL/GenBank/DDBJ databases">
        <authorList>
            <person name="Sun Q."/>
            <person name="Mori K."/>
        </authorList>
    </citation>
    <scope>NUCLEOTIDE SEQUENCE [LARGE SCALE GENOMIC DNA]</scope>
    <source>
        <strain evidence="2 3">CICC 10874</strain>
    </source>
</reference>
<dbReference type="InterPro" id="IPR010371">
    <property type="entry name" value="YBR137W-like"/>
</dbReference>
<dbReference type="EMBL" id="JBHLSV010000033">
    <property type="protein sequence ID" value="MFC0675914.1"/>
    <property type="molecule type" value="Genomic_DNA"/>
</dbReference>
<evidence type="ECO:0000256" key="1">
    <source>
        <dbReference type="HAMAP-Rule" id="MF_00761"/>
    </source>
</evidence>
<dbReference type="HAMAP" id="MF_00761">
    <property type="entry name" value="UPF0303"/>
    <property type="match status" value="1"/>
</dbReference>
<sequence length="159" mass="17156">MTLSLAELLAQEESLILDRFTEDDAWWLGSLLVSLARERELPILVDIRRGERQLFAHARPGTVPDNAAWIARKCATVRRFGRSSLFMGQKYRDRGTTFEQATGLPAAEFAAHGGAFPIAVRGAGIIGTVAVSGLAQTEDHALVVEALGSLLAAQRAGEV</sequence>
<dbReference type="InterPro" id="IPR038084">
    <property type="entry name" value="PduO/GlcC-like_sf"/>
</dbReference>
<organism evidence="2 3">
    <name type="scientific">Brachybacterium hainanense</name>
    <dbReference type="NCBI Taxonomy" id="1541174"/>
    <lineage>
        <taxon>Bacteria</taxon>
        <taxon>Bacillati</taxon>
        <taxon>Actinomycetota</taxon>
        <taxon>Actinomycetes</taxon>
        <taxon>Micrococcales</taxon>
        <taxon>Dermabacteraceae</taxon>
        <taxon>Brachybacterium</taxon>
    </lineage>
</organism>